<comment type="similarity">
    <text evidence="2">Belongs to the cytochrome P450 family.</text>
</comment>
<accession>A0A8J2IK59</accession>
<keyword evidence="4" id="KW-0479">Metal-binding</keyword>
<keyword evidence="5" id="KW-0560">Oxidoreductase</keyword>
<evidence type="ECO:0000256" key="2">
    <source>
        <dbReference type="ARBA" id="ARBA00010617"/>
    </source>
</evidence>
<evidence type="ECO:0000313" key="9">
    <source>
        <dbReference type="EMBL" id="CAG7559061.1"/>
    </source>
</evidence>
<evidence type="ECO:0000313" key="10">
    <source>
        <dbReference type="Proteomes" id="UP000693738"/>
    </source>
</evidence>
<evidence type="ECO:0000256" key="5">
    <source>
        <dbReference type="ARBA" id="ARBA00023002"/>
    </source>
</evidence>
<evidence type="ECO:0000256" key="6">
    <source>
        <dbReference type="ARBA" id="ARBA00023004"/>
    </source>
</evidence>
<dbReference type="EMBL" id="CAJSTJ010000128">
    <property type="protein sequence ID" value="CAG7559061.1"/>
    <property type="molecule type" value="Genomic_DNA"/>
</dbReference>
<dbReference type="Pfam" id="PF00067">
    <property type="entry name" value="p450"/>
    <property type="match status" value="1"/>
</dbReference>
<keyword evidence="6" id="KW-0408">Iron</keyword>
<dbReference type="Proteomes" id="UP000693738">
    <property type="component" value="Unassembled WGS sequence"/>
</dbReference>
<comment type="cofactor">
    <cofactor evidence="1">
        <name>heme</name>
        <dbReference type="ChEBI" id="CHEBI:30413"/>
    </cofactor>
</comment>
<dbReference type="InterPro" id="IPR001128">
    <property type="entry name" value="Cyt_P450"/>
</dbReference>
<keyword evidence="8" id="KW-1133">Transmembrane helix</keyword>
<evidence type="ECO:0000256" key="1">
    <source>
        <dbReference type="ARBA" id="ARBA00001971"/>
    </source>
</evidence>
<organism evidence="9 10">
    <name type="scientific">Fusarium equiseti</name>
    <name type="common">Fusarium scirpi</name>
    <dbReference type="NCBI Taxonomy" id="61235"/>
    <lineage>
        <taxon>Eukaryota</taxon>
        <taxon>Fungi</taxon>
        <taxon>Dikarya</taxon>
        <taxon>Ascomycota</taxon>
        <taxon>Pezizomycotina</taxon>
        <taxon>Sordariomycetes</taxon>
        <taxon>Hypocreomycetidae</taxon>
        <taxon>Hypocreales</taxon>
        <taxon>Nectriaceae</taxon>
        <taxon>Fusarium</taxon>
        <taxon>Fusarium incarnatum-equiseti species complex</taxon>
    </lineage>
</organism>
<gene>
    <name evidence="9" type="ORF">FEQUK3_LOCUS4787</name>
</gene>
<keyword evidence="8" id="KW-0472">Membrane</keyword>
<dbReference type="PANTHER" id="PTHR24305:SF77">
    <property type="entry name" value="CYTOCHROME P450 MONOOXYGENASE"/>
    <property type="match status" value="1"/>
</dbReference>
<sequence length="511" mass="58594">MAIERTTHSIILGRIHGLPELIIILFVAGLAFLIISTIRRFYRLRHFQGPPSAAWSKLWLLRTVTSGKMHRIIYETSKEYGSVVRIAPNSLMTSDATLWRRICAVRSPYVRADWYRGMRFEPDKDIILTYQDDKHREMRSKMAAGYAGKENENLERNLDARITGLIKLIKNNYISDDDSYKPFDWGLMASNLTLDVVTELGFSHCIGNIESNTDLFDYYGSIAQGLPIIQALTIFPWIVTMFENSAILRWIMPSAEDKHGYGRLLGFAKKRARERFGPERIEKRDMLGSFIRHGITQKEAEAETIVQMMAGTDPGATLLRVATLYIITQPQVHRRLLDEFQSYGLLADRSDETVVSIATASKMPYLQACIKESLRICPPFCGLLEKIVPPGGDVLADGRVLPEGTHIGVSFWGMMRDTDVFGDDADVFRPERWIHTEEERLRTMEKSLECVFSPGRYTCLGKDMAILQVNKVIFELLSRFELSVEDPLNPWESFSYGIFLQRHFWLRVTER</sequence>
<keyword evidence="7" id="KW-0503">Monooxygenase</keyword>
<proteinExistence type="inferred from homology"/>
<comment type="caution">
    <text evidence="9">The sequence shown here is derived from an EMBL/GenBank/DDBJ whole genome shotgun (WGS) entry which is preliminary data.</text>
</comment>
<dbReference type="InterPro" id="IPR050121">
    <property type="entry name" value="Cytochrome_P450_monoxygenase"/>
</dbReference>
<dbReference type="GO" id="GO:0020037">
    <property type="term" value="F:heme binding"/>
    <property type="evidence" value="ECO:0007669"/>
    <property type="project" value="InterPro"/>
</dbReference>
<name>A0A8J2IK59_FUSEQ</name>
<dbReference type="CDD" id="cd11060">
    <property type="entry name" value="CYP57A1-like"/>
    <property type="match status" value="1"/>
</dbReference>
<reference evidence="9" key="1">
    <citation type="submission" date="2021-05" db="EMBL/GenBank/DDBJ databases">
        <authorList>
            <person name="Khan N."/>
        </authorList>
    </citation>
    <scope>NUCLEOTIDE SEQUENCE</scope>
</reference>
<dbReference type="GO" id="GO:0016705">
    <property type="term" value="F:oxidoreductase activity, acting on paired donors, with incorporation or reduction of molecular oxygen"/>
    <property type="evidence" value="ECO:0007669"/>
    <property type="project" value="InterPro"/>
</dbReference>
<keyword evidence="8" id="KW-0812">Transmembrane</keyword>
<evidence type="ECO:0008006" key="11">
    <source>
        <dbReference type="Google" id="ProtNLM"/>
    </source>
</evidence>
<dbReference type="AlphaFoldDB" id="A0A8J2IK59"/>
<evidence type="ECO:0000256" key="3">
    <source>
        <dbReference type="ARBA" id="ARBA00022617"/>
    </source>
</evidence>
<dbReference type="GO" id="GO:0005506">
    <property type="term" value="F:iron ion binding"/>
    <property type="evidence" value="ECO:0007669"/>
    <property type="project" value="InterPro"/>
</dbReference>
<dbReference type="PANTHER" id="PTHR24305">
    <property type="entry name" value="CYTOCHROME P450"/>
    <property type="match status" value="1"/>
</dbReference>
<protein>
    <recommendedName>
        <fullName evidence="11">Pisatin demethylase</fullName>
    </recommendedName>
</protein>
<keyword evidence="3" id="KW-0349">Heme</keyword>
<dbReference type="GO" id="GO:0004497">
    <property type="term" value="F:monooxygenase activity"/>
    <property type="evidence" value="ECO:0007669"/>
    <property type="project" value="UniProtKB-KW"/>
</dbReference>
<feature type="transmembrane region" description="Helical" evidence="8">
    <location>
        <begin position="21"/>
        <end position="42"/>
    </location>
</feature>
<evidence type="ECO:0000256" key="7">
    <source>
        <dbReference type="ARBA" id="ARBA00023033"/>
    </source>
</evidence>
<evidence type="ECO:0000256" key="8">
    <source>
        <dbReference type="SAM" id="Phobius"/>
    </source>
</evidence>
<evidence type="ECO:0000256" key="4">
    <source>
        <dbReference type="ARBA" id="ARBA00022723"/>
    </source>
</evidence>